<evidence type="ECO:0000256" key="1">
    <source>
        <dbReference type="SAM" id="MobiDB-lite"/>
    </source>
</evidence>
<reference evidence="3 4" key="1">
    <citation type="submission" date="2024-07" db="EMBL/GenBank/DDBJ databases">
        <authorList>
            <person name="Thanompreechachai J."/>
            <person name="Duangmal K."/>
        </authorList>
    </citation>
    <scope>NUCLEOTIDE SEQUENCE [LARGE SCALE GENOMIC DNA]</scope>
    <source>
        <strain evidence="3 4">KCTC 19886</strain>
    </source>
</reference>
<name>A0ABV3P1L4_9ACTN</name>
<feature type="region of interest" description="Disordered" evidence="1">
    <location>
        <begin position="39"/>
        <end position="74"/>
    </location>
</feature>
<keyword evidence="4" id="KW-1185">Reference proteome</keyword>
<dbReference type="RefSeq" id="WP_367636084.1">
    <property type="nucleotide sequence ID" value="NZ_JBFNQN010000001.1"/>
</dbReference>
<organism evidence="3 4">
    <name type="scientific">Kineococcus endophyticus</name>
    <dbReference type="NCBI Taxonomy" id="1181883"/>
    <lineage>
        <taxon>Bacteria</taxon>
        <taxon>Bacillati</taxon>
        <taxon>Actinomycetota</taxon>
        <taxon>Actinomycetes</taxon>
        <taxon>Kineosporiales</taxon>
        <taxon>Kineosporiaceae</taxon>
        <taxon>Kineococcus</taxon>
    </lineage>
</organism>
<protein>
    <recommendedName>
        <fullName evidence="5">DUF4352 domain-containing protein</fullName>
    </recommendedName>
</protein>
<proteinExistence type="predicted"/>
<evidence type="ECO:0000313" key="4">
    <source>
        <dbReference type="Proteomes" id="UP001555826"/>
    </source>
</evidence>
<feature type="compositionally biased region" description="Low complexity" evidence="1">
    <location>
        <begin position="43"/>
        <end position="66"/>
    </location>
</feature>
<accession>A0ABV3P1L4</accession>
<sequence length="210" mass="20802">MNATQHPRRPGRRSGPAGLAVAALCLATLAACSAPRSTSTSLAGAESTTSGPAATATSPAPTDGTGESPGPEEAATADVIGTRTLAPVPVRAPARFSEGLTVTVTSVREAQVTAVYPGEVSGPGMVVQLTFTNLSPDPVDLDGVRVNASRPDGSPATAMEGPPYAAPTGVLDLGASAGATFVYAIPQGTARSMTLEITSVSSADTVTVDV</sequence>
<feature type="signal peptide" evidence="2">
    <location>
        <begin position="1"/>
        <end position="33"/>
    </location>
</feature>
<evidence type="ECO:0000256" key="2">
    <source>
        <dbReference type="SAM" id="SignalP"/>
    </source>
</evidence>
<gene>
    <name evidence="3" type="ORF">AB1207_01970</name>
</gene>
<feature type="chain" id="PRO_5047065551" description="DUF4352 domain-containing protein" evidence="2">
    <location>
        <begin position="34"/>
        <end position="210"/>
    </location>
</feature>
<dbReference type="EMBL" id="JBFNQN010000001">
    <property type="protein sequence ID" value="MEW9263505.1"/>
    <property type="molecule type" value="Genomic_DNA"/>
</dbReference>
<evidence type="ECO:0008006" key="5">
    <source>
        <dbReference type="Google" id="ProtNLM"/>
    </source>
</evidence>
<evidence type="ECO:0000313" key="3">
    <source>
        <dbReference type="EMBL" id="MEW9263505.1"/>
    </source>
</evidence>
<comment type="caution">
    <text evidence="3">The sequence shown here is derived from an EMBL/GenBank/DDBJ whole genome shotgun (WGS) entry which is preliminary data.</text>
</comment>
<dbReference type="Proteomes" id="UP001555826">
    <property type="component" value="Unassembled WGS sequence"/>
</dbReference>
<keyword evidence="2" id="KW-0732">Signal</keyword>